<gene>
    <name evidence="9" type="ORF">MENT_LOCUS19030</name>
</gene>
<comment type="similarity">
    <text evidence="1">Belongs to the ATP-dependent AMP-binding enzyme family.</text>
</comment>
<dbReference type="InterPro" id="IPR042099">
    <property type="entry name" value="ANL_N_sf"/>
</dbReference>
<dbReference type="Pfam" id="PF00501">
    <property type="entry name" value="AMP-binding"/>
    <property type="match status" value="1"/>
</dbReference>
<comment type="caution">
    <text evidence="9">The sequence shown here is derived from an EMBL/GenBank/DDBJ whole genome shotgun (WGS) entry which is preliminary data.</text>
</comment>
<dbReference type="EMBL" id="CAJEWN010000131">
    <property type="protein sequence ID" value="CAD2167724.1"/>
    <property type="molecule type" value="Genomic_DNA"/>
</dbReference>
<keyword evidence="4" id="KW-0067">ATP-binding</keyword>
<keyword evidence="3" id="KW-0547">Nucleotide-binding</keyword>
<evidence type="ECO:0000313" key="10">
    <source>
        <dbReference type="Proteomes" id="UP000580250"/>
    </source>
</evidence>
<accession>A0A6V7UYI7</accession>
<dbReference type="GO" id="GO:0005789">
    <property type="term" value="C:endoplasmic reticulum membrane"/>
    <property type="evidence" value="ECO:0007669"/>
    <property type="project" value="TreeGrafter"/>
</dbReference>
<dbReference type="GO" id="GO:0005324">
    <property type="term" value="F:long-chain fatty acid transmembrane transporter activity"/>
    <property type="evidence" value="ECO:0007669"/>
    <property type="project" value="TreeGrafter"/>
</dbReference>
<dbReference type="PANTHER" id="PTHR43107">
    <property type="entry name" value="LONG-CHAIN FATTY ACID TRANSPORT PROTEIN"/>
    <property type="match status" value="1"/>
</dbReference>
<dbReference type="GO" id="GO:0005524">
    <property type="term" value="F:ATP binding"/>
    <property type="evidence" value="ECO:0007669"/>
    <property type="project" value="UniProtKB-KW"/>
</dbReference>
<dbReference type="AlphaFoldDB" id="A0A6V7UYI7"/>
<evidence type="ECO:0000256" key="6">
    <source>
        <dbReference type="ARBA" id="ARBA00041297"/>
    </source>
</evidence>
<evidence type="ECO:0000256" key="5">
    <source>
        <dbReference type="ARBA" id="ARBA00036527"/>
    </source>
</evidence>
<dbReference type="InterPro" id="IPR000873">
    <property type="entry name" value="AMP-dep_synth/lig_dom"/>
</dbReference>
<evidence type="ECO:0000256" key="1">
    <source>
        <dbReference type="ARBA" id="ARBA00006432"/>
    </source>
</evidence>
<comment type="catalytic activity">
    <reaction evidence="5">
        <text>a very long-chain fatty acid + ATP + CoA = a very long-chain fatty acyl-CoA + AMP + diphosphate</text>
        <dbReference type="Rhea" id="RHEA:54536"/>
        <dbReference type="ChEBI" id="CHEBI:30616"/>
        <dbReference type="ChEBI" id="CHEBI:33019"/>
        <dbReference type="ChEBI" id="CHEBI:57287"/>
        <dbReference type="ChEBI" id="CHEBI:58950"/>
        <dbReference type="ChEBI" id="CHEBI:138261"/>
        <dbReference type="ChEBI" id="CHEBI:456215"/>
    </reaction>
    <physiologicalReaction direction="left-to-right" evidence="5">
        <dbReference type="Rhea" id="RHEA:54537"/>
    </physiologicalReaction>
</comment>
<reference evidence="9 10" key="1">
    <citation type="submission" date="2020-08" db="EMBL/GenBank/DDBJ databases">
        <authorList>
            <person name="Koutsovoulos G."/>
            <person name="Danchin GJ E."/>
        </authorList>
    </citation>
    <scope>NUCLEOTIDE SEQUENCE [LARGE SCALE GENOMIC DNA]</scope>
</reference>
<comment type="catalytic activity">
    <reaction evidence="7">
        <text>tetracosanoate + ATP + CoA = tetracosanoyl-CoA + AMP + diphosphate</text>
        <dbReference type="Rhea" id="RHEA:33639"/>
        <dbReference type="ChEBI" id="CHEBI:30616"/>
        <dbReference type="ChEBI" id="CHEBI:31014"/>
        <dbReference type="ChEBI" id="CHEBI:33019"/>
        <dbReference type="ChEBI" id="CHEBI:57287"/>
        <dbReference type="ChEBI" id="CHEBI:65052"/>
        <dbReference type="ChEBI" id="CHEBI:456215"/>
    </reaction>
    <physiologicalReaction direction="left-to-right" evidence="7">
        <dbReference type="Rhea" id="RHEA:33640"/>
    </physiologicalReaction>
</comment>
<dbReference type="GO" id="GO:0004467">
    <property type="term" value="F:long-chain fatty acid-CoA ligase activity"/>
    <property type="evidence" value="ECO:0007669"/>
    <property type="project" value="TreeGrafter"/>
</dbReference>
<keyword evidence="2" id="KW-0436">Ligase</keyword>
<dbReference type="SUPFAM" id="SSF56801">
    <property type="entry name" value="Acetyl-CoA synthetase-like"/>
    <property type="match status" value="1"/>
</dbReference>
<evidence type="ECO:0000256" key="4">
    <source>
        <dbReference type="ARBA" id="ARBA00022840"/>
    </source>
</evidence>
<dbReference type="GO" id="GO:0005886">
    <property type="term" value="C:plasma membrane"/>
    <property type="evidence" value="ECO:0007669"/>
    <property type="project" value="TreeGrafter"/>
</dbReference>
<sequence>MEKQWKYDKSIGNIFENTVNRHPEKDCIVEAESGRKISFKELNELANKFGNYFNEKLTIDDNFQNNSSDTIGILLENCIEFVAIWLGLSKIGVITSWINTQLRGHSLSHSINIVNCKAIITSKLHVEGNFINFGNWKLHKLNYVEANLDIRYSLELTNCIKNKVNCLNYRKKAKNLT</sequence>
<dbReference type="OrthoDB" id="5857072at2759"/>
<evidence type="ECO:0000256" key="7">
    <source>
        <dbReference type="ARBA" id="ARBA00048666"/>
    </source>
</evidence>
<evidence type="ECO:0000313" key="9">
    <source>
        <dbReference type="EMBL" id="CAD2167724.1"/>
    </source>
</evidence>
<name>A0A6V7UYI7_MELEN</name>
<dbReference type="PANTHER" id="PTHR43107:SF15">
    <property type="entry name" value="FATTY ACID TRANSPORT PROTEIN 3, ISOFORM A"/>
    <property type="match status" value="1"/>
</dbReference>
<proteinExistence type="inferred from homology"/>
<evidence type="ECO:0000256" key="3">
    <source>
        <dbReference type="ARBA" id="ARBA00022741"/>
    </source>
</evidence>
<dbReference type="Proteomes" id="UP000580250">
    <property type="component" value="Unassembled WGS sequence"/>
</dbReference>
<dbReference type="GO" id="GO:0044539">
    <property type="term" value="P:long-chain fatty acid import into cell"/>
    <property type="evidence" value="ECO:0007669"/>
    <property type="project" value="TreeGrafter"/>
</dbReference>
<protein>
    <recommendedName>
        <fullName evidence="6">Long-chain-fatty-acid--CoA ligase</fullName>
    </recommendedName>
</protein>
<feature type="domain" description="AMP-dependent synthetase/ligase" evidence="8">
    <location>
        <begin position="15"/>
        <end position="125"/>
    </location>
</feature>
<evidence type="ECO:0000259" key="8">
    <source>
        <dbReference type="Pfam" id="PF00501"/>
    </source>
</evidence>
<evidence type="ECO:0000256" key="2">
    <source>
        <dbReference type="ARBA" id="ARBA00022598"/>
    </source>
</evidence>
<dbReference type="Gene3D" id="3.40.50.12780">
    <property type="entry name" value="N-terminal domain of ligase-like"/>
    <property type="match status" value="1"/>
</dbReference>
<organism evidence="9 10">
    <name type="scientific">Meloidogyne enterolobii</name>
    <name type="common">Root-knot nematode worm</name>
    <name type="synonym">Meloidogyne mayaguensis</name>
    <dbReference type="NCBI Taxonomy" id="390850"/>
    <lineage>
        <taxon>Eukaryota</taxon>
        <taxon>Metazoa</taxon>
        <taxon>Ecdysozoa</taxon>
        <taxon>Nematoda</taxon>
        <taxon>Chromadorea</taxon>
        <taxon>Rhabditida</taxon>
        <taxon>Tylenchina</taxon>
        <taxon>Tylenchomorpha</taxon>
        <taxon>Tylenchoidea</taxon>
        <taxon>Meloidogynidae</taxon>
        <taxon>Meloidogyninae</taxon>
        <taxon>Meloidogyne</taxon>
    </lineage>
</organism>